<dbReference type="Pfam" id="PF00072">
    <property type="entry name" value="Response_reg"/>
    <property type="match status" value="1"/>
</dbReference>
<organism evidence="15 16">
    <name type="scientific">Paraburkholderia kururiensis</name>
    <dbReference type="NCBI Taxonomy" id="984307"/>
    <lineage>
        <taxon>Bacteria</taxon>
        <taxon>Pseudomonadati</taxon>
        <taxon>Pseudomonadota</taxon>
        <taxon>Betaproteobacteria</taxon>
        <taxon>Burkholderiales</taxon>
        <taxon>Burkholderiaceae</taxon>
        <taxon>Paraburkholderia</taxon>
    </lineage>
</organism>
<dbReference type="InterPro" id="IPR039421">
    <property type="entry name" value="Type_1_exporter"/>
</dbReference>
<dbReference type="GO" id="GO:0005524">
    <property type="term" value="F:ATP binding"/>
    <property type="evidence" value="ECO:0007669"/>
    <property type="project" value="UniProtKB-KW"/>
</dbReference>
<keyword evidence="9" id="KW-0597">Phosphoprotein</keyword>
<evidence type="ECO:0000259" key="14">
    <source>
        <dbReference type="PROSITE" id="PS50929"/>
    </source>
</evidence>
<dbReference type="SUPFAM" id="SSF52172">
    <property type="entry name" value="CheY-like"/>
    <property type="match status" value="1"/>
</dbReference>
<dbReference type="CDD" id="cd18582">
    <property type="entry name" value="ABC_6TM_ATM1_ABCB7"/>
    <property type="match status" value="1"/>
</dbReference>
<dbReference type="InterPro" id="IPR003593">
    <property type="entry name" value="AAA+_ATPase"/>
</dbReference>
<keyword evidence="2" id="KW-1003">Cell membrane</keyword>
<dbReference type="PROSITE" id="PS50929">
    <property type="entry name" value="ABC_TM1F"/>
    <property type="match status" value="1"/>
</dbReference>
<comment type="subcellular location">
    <subcellularLocation>
        <location evidence="1">Cell membrane</location>
        <topology evidence="1">Multi-pass membrane protein</topology>
    </subcellularLocation>
</comment>
<dbReference type="Pfam" id="PF00005">
    <property type="entry name" value="ABC_tran"/>
    <property type="match status" value="1"/>
</dbReference>
<dbReference type="InterPro" id="IPR036890">
    <property type="entry name" value="HATPase_C_sf"/>
</dbReference>
<feature type="region of interest" description="Disordered" evidence="10">
    <location>
        <begin position="928"/>
        <end position="986"/>
    </location>
</feature>
<dbReference type="InterPro" id="IPR003439">
    <property type="entry name" value="ABC_transporter-like_ATP-bd"/>
</dbReference>
<dbReference type="Gene3D" id="3.30.565.10">
    <property type="entry name" value="Histidine kinase-like ATPase, C-terminal domain"/>
    <property type="match status" value="1"/>
</dbReference>
<feature type="transmembrane region" description="Helical" evidence="11">
    <location>
        <begin position="190"/>
        <end position="210"/>
    </location>
</feature>
<keyword evidence="8 11" id="KW-0472">Membrane</keyword>
<dbReference type="Proteomes" id="UP001325479">
    <property type="component" value="Chromosome"/>
</dbReference>
<evidence type="ECO:0000256" key="5">
    <source>
        <dbReference type="ARBA" id="ARBA00022741"/>
    </source>
</evidence>
<feature type="domain" description="ABC transporter" evidence="13">
    <location>
        <begin position="373"/>
        <end position="607"/>
    </location>
</feature>
<dbReference type="EMBL" id="CP139965">
    <property type="protein sequence ID" value="WQD78843.1"/>
    <property type="molecule type" value="Genomic_DNA"/>
</dbReference>
<feature type="compositionally biased region" description="Polar residues" evidence="10">
    <location>
        <begin position="1"/>
        <end position="13"/>
    </location>
</feature>
<feature type="modified residue" description="4-aspartylphosphate" evidence="9">
    <location>
        <position position="863"/>
    </location>
</feature>
<dbReference type="InterPro" id="IPR011527">
    <property type="entry name" value="ABC1_TM_dom"/>
</dbReference>
<proteinExistence type="predicted"/>
<dbReference type="Gene3D" id="3.40.50.300">
    <property type="entry name" value="P-loop containing nucleotide triphosphate hydrolases"/>
    <property type="match status" value="1"/>
</dbReference>
<feature type="transmembrane region" description="Helical" evidence="11">
    <location>
        <begin position="50"/>
        <end position="72"/>
    </location>
</feature>
<dbReference type="PROSITE" id="PS00211">
    <property type="entry name" value="ABC_TRANSPORTER_1"/>
    <property type="match status" value="1"/>
</dbReference>
<feature type="compositionally biased region" description="Low complexity" evidence="10">
    <location>
        <begin position="947"/>
        <end position="983"/>
    </location>
</feature>
<feature type="domain" description="Response regulatory" evidence="12">
    <location>
        <begin position="810"/>
        <end position="1011"/>
    </location>
</feature>
<dbReference type="InterPro" id="IPR027417">
    <property type="entry name" value="P-loop_NTPase"/>
</dbReference>
<evidence type="ECO:0000256" key="8">
    <source>
        <dbReference type="ARBA" id="ARBA00023136"/>
    </source>
</evidence>
<dbReference type="SUPFAM" id="SSF90123">
    <property type="entry name" value="ABC transporter transmembrane region"/>
    <property type="match status" value="1"/>
</dbReference>
<evidence type="ECO:0000259" key="13">
    <source>
        <dbReference type="PROSITE" id="PS50893"/>
    </source>
</evidence>
<gene>
    <name evidence="15" type="ORF">U0042_03805</name>
</gene>
<evidence type="ECO:0000256" key="6">
    <source>
        <dbReference type="ARBA" id="ARBA00022840"/>
    </source>
</evidence>
<keyword evidence="4 11" id="KW-0812">Transmembrane</keyword>
<evidence type="ECO:0000256" key="7">
    <source>
        <dbReference type="ARBA" id="ARBA00022989"/>
    </source>
</evidence>
<evidence type="ECO:0000256" key="10">
    <source>
        <dbReference type="SAM" id="MobiDB-lite"/>
    </source>
</evidence>
<dbReference type="PANTHER" id="PTHR24221:SF654">
    <property type="entry name" value="ATP-BINDING CASSETTE SUB-FAMILY B MEMBER 6"/>
    <property type="match status" value="1"/>
</dbReference>
<feature type="domain" description="ABC transmembrane type-1" evidence="14">
    <location>
        <begin position="52"/>
        <end position="336"/>
    </location>
</feature>
<keyword evidence="7 11" id="KW-1133">Transmembrane helix</keyword>
<evidence type="ECO:0000313" key="16">
    <source>
        <dbReference type="Proteomes" id="UP001325479"/>
    </source>
</evidence>
<dbReference type="PROSITE" id="PS50110">
    <property type="entry name" value="RESPONSE_REGULATORY"/>
    <property type="match status" value="1"/>
</dbReference>
<dbReference type="SMART" id="SM00448">
    <property type="entry name" value="REC"/>
    <property type="match status" value="1"/>
</dbReference>
<keyword evidence="3" id="KW-0997">Cell inner membrane</keyword>
<dbReference type="SUPFAM" id="SSF52540">
    <property type="entry name" value="P-loop containing nucleoside triphosphate hydrolases"/>
    <property type="match status" value="1"/>
</dbReference>
<feature type="transmembrane region" description="Helical" evidence="11">
    <location>
        <begin position="160"/>
        <end position="184"/>
    </location>
</feature>
<dbReference type="InterPro" id="IPR017871">
    <property type="entry name" value="ABC_transporter-like_CS"/>
</dbReference>
<dbReference type="SMART" id="SM00382">
    <property type="entry name" value="AAA"/>
    <property type="match status" value="1"/>
</dbReference>
<dbReference type="PANTHER" id="PTHR24221">
    <property type="entry name" value="ATP-BINDING CASSETTE SUB-FAMILY B"/>
    <property type="match status" value="1"/>
</dbReference>
<dbReference type="InterPro" id="IPR011006">
    <property type="entry name" value="CheY-like_superfamily"/>
</dbReference>
<evidence type="ECO:0000256" key="2">
    <source>
        <dbReference type="ARBA" id="ARBA00022475"/>
    </source>
</evidence>
<dbReference type="InterPro" id="IPR001789">
    <property type="entry name" value="Sig_transdc_resp-reg_receiver"/>
</dbReference>
<dbReference type="SUPFAM" id="SSF55874">
    <property type="entry name" value="ATPase domain of HSP90 chaperone/DNA topoisomerase II/histidine kinase"/>
    <property type="match status" value="1"/>
</dbReference>
<accession>A0ABZ0WNH4</accession>
<feature type="transmembrane region" description="Helical" evidence="11">
    <location>
        <begin position="277"/>
        <end position="301"/>
    </location>
</feature>
<evidence type="ECO:0000256" key="1">
    <source>
        <dbReference type="ARBA" id="ARBA00004651"/>
    </source>
</evidence>
<keyword evidence="16" id="KW-1185">Reference proteome</keyword>
<dbReference type="RefSeq" id="WP_114809934.1">
    <property type="nucleotide sequence ID" value="NZ_CP139965.1"/>
</dbReference>
<evidence type="ECO:0000256" key="4">
    <source>
        <dbReference type="ARBA" id="ARBA00022692"/>
    </source>
</evidence>
<dbReference type="InterPro" id="IPR036640">
    <property type="entry name" value="ABC1_TM_sf"/>
</dbReference>
<reference evidence="15 16" key="1">
    <citation type="submission" date="2023-12" db="EMBL/GenBank/DDBJ databases">
        <title>Genome sequencing and assembly of bacterial species from a model synthetic community.</title>
        <authorList>
            <person name="Hogle S.L."/>
        </authorList>
    </citation>
    <scope>NUCLEOTIDE SEQUENCE [LARGE SCALE GENOMIC DNA]</scope>
    <source>
        <strain evidence="15 16">HAMBI 2494</strain>
    </source>
</reference>
<evidence type="ECO:0000256" key="9">
    <source>
        <dbReference type="PROSITE-ProRule" id="PRU00169"/>
    </source>
</evidence>
<dbReference type="Pfam" id="PF00664">
    <property type="entry name" value="ABC_membrane"/>
    <property type="match status" value="1"/>
</dbReference>
<evidence type="ECO:0000256" key="11">
    <source>
        <dbReference type="SAM" id="Phobius"/>
    </source>
</evidence>
<dbReference type="Gene3D" id="1.20.1560.10">
    <property type="entry name" value="ABC transporter type 1, transmembrane domain"/>
    <property type="match status" value="1"/>
</dbReference>
<sequence>MASDSTRTPSQSGATSAPSVAPRPAPPDTRALRRRIFVDLGRAIWQYRNVTLVSVALMVAAKLAAVGVPLVLKRIVDEVSHPSPLALFPVFLVLAYAILRFVSGALNEVRDVVFSVVTQRTVASFTERTFAHLHRLGARFHATRETGAVVRDVQKGTDGIGYLLGIAIFTIVPTLIEIGSVIAIMATSYAATFTAIIGITFVVYAIYTVIFTRRRLVHQRAVNRLEAQTDSRFVDSMLNYDTVKYFATEELETRRLSGILGHWITARMANQRALSTLHIGQSAVIAFGVASVMLLAVQYVMVGRMSVGDLVLVNAYIIQVCLPLNSLGFVFRETNDAMVNVERMFGILAAEGRVGEDLDEPGAQPLAIQAGEIAYDHVDFGYDTQRQVLHDIDFRVGAGTSVAVVGGSGSGKSTLVKLLFRLYQPTSGTVRIDGQDLRYVTQTSLREAIGIVPQDTVLFNDTIAYNIAYGRPGATRADVVRAARAAQLDSFIERLPDHYDTQVGERGVRLSGGERQRIAIARAILKDPRIIVFDEATSALDTRSERAIQLELQRLAQGRTSITIAHRLSTVVDADTILVMEHGHIVEQGTHEALLAREGVYMKMWSLQQQQGELERAQRRLVAQPVELDELVAHVAALVRTDAARQRADFTTLVAEPGLFITGERDKLAGVVAELCRNELAHALRGGSVQLRADHFGNEAWLTVVGAGDRPAELSQERARELEATIVSAGGGFTVMPVQTRLAYVVTLPLRPVVDVPVGTSASPALEGSRASFASAASMRAPGVSATTPAQAAPSQPARHLEAQPLEGIAVLAIDDQEETRDALEAMLSSMGARVQTAQGGDDTLAMLEGEAMDAWPDVLVCDIVLEQEDGFDVLRRVRDLEARRGLRPGARLPAIALTGYTLTEDGAVQSPVPLAGVGMATRVPGAGANGGANGSPSGLPNGGPNGSANGAQNGASHGAQSGAWSGSPTGTTNGSPTGTPNGHTVAAGFAAHLTKPVPADQLIDAIRRVARTSRTAPAVSHPA</sequence>
<protein>
    <submittedName>
        <fullName evidence="15">ATP-binding cassette domain-containing protein</fullName>
    </submittedName>
</protein>
<dbReference type="Gene3D" id="3.40.50.2300">
    <property type="match status" value="1"/>
</dbReference>
<feature type="region of interest" description="Disordered" evidence="10">
    <location>
        <begin position="1"/>
        <end position="28"/>
    </location>
</feature>
<dbReference type="PROSITE" id="PS50893">
    <property type="entry name" value="ABC_TRANSPORTER_2"/>
    <property type="match status" value="1"/>
</dbReference>
<keyword evidence="6 15" id="KW-0067">ATP-binding</keyword>
<name>A0ABZ0WNH4_9BURK</name>
<keyword evidence="5" id="KW-0547">Nucleotide-binding</keyword>
<feature type="transmembrane region" description="Helical" evidence="11">
    <location>
        <begin position="84"/>
        <end position="102"/>
    </location>
</feature>
<evidence type="ECO:0000256" key="3">
    <source>
        <dbReference type="ARBA" id="ARBA00022519"/>
    </source>
</evidence>
<evidence type="ECO:0000313" key="15">
    <source>
        <dbReference type="EMBL" id="WQD78843.1"/>
    </source>
</evidence>
<evidence type="ECO:0000259" key="12">
    <source>
        <dbReference type="PROSITE" id="PS50110"/>
    </source>
</evidence>